<evidence type="ECO:0000256" key="1">
    <source>
        <dbReference type="PROSITE-ProRule" id="PRU00339"/>
    </source>
</evidence>
<evidence type="ECO:0000313" key="4">
    <source>
        <dbReference type="Proteomes" id="UP000664800"/>
    </source>
</evidence>
<evidence type="ECO:0000256" key="2">
    <source>
        <dbReference type="SAM" id="SignalP"/>
    </source>
</evidence>
<dbReference type="PROSITE" id="PS51257">
    <property type="entry name" value="PROKAR_LIPOPROTEIN"/>
    <property type="match status" value="1"/>
</dbReference>
<dbReference type="SUPFAM" id="SSF48452">
    <property type="entry name" value="TPR-like"/>
    <property type="match status" value="1"/>
</dbReference>
<dbReference type="RefSeq" id="WP_276732846.1">
    <property type="nucleotide sequence ID" value="NZ_JAFKMR010000039.1"/>
</dbReference>
<feature type="chain" id="PRO_5034559342" evidence="2">
    <location>
        <begin position="24"/>
        <end position="156"/>
    </location>
</feature>
<feature type="repeat" description="TPR" evidence="1">
    <location>
        <begin position="59"/>
        <end position="92"/>
    </location>
</feature>
<protein>
    <submittedName>
        <fullName evidence="3">Tetratricopeptide repeat protein</fullName>
    </submittedName>
</protein>
<name>A0A8I1MZ14_THIA3</name>
<dbReference type="SMART" id="SM00028">
    <property type="entry name" value="TPR"/>
    <property type="match status" value="1"/>
</dbReference>
<accession>A0A8I1MZ14</accession>
<dbReference type="Gene3D" id="1.25.40.10">
    <property type="entry name" value="Tetratricopeptide repeat domain"/>
    <property type="match status" value="1"/>
</dbReference>
<dbReference type="InterPro" id="IPR011990">
    <property type="entry name" value="TPR-like_helical_dom_sf"/>
</dbReference>
<organism evidence="3 4">
    <name type="scientific">Thiomonas arsenitoxydans (strain DSM 22701 / CIP 110005 / 3As)</name>
    <dbReference type="NCBI Taxonomy" id="426114"/>
    <lineage>
        <taxon>Bacteria</taxon>
        <taxon>Pseudomonadati</taxon>
        <taxon>Pseudomonadota</taxon>
        <taxon>Betaproteobacteria</taxon>
        <taxon>Burkholderiales</taxon>
        <taxon>Thiomonas</taxon>
    </lineage>
</organism>
<comment type="caution">
    <text evidence="3">The sequence shown here is derived from an EMBL/GenBank/DDBJ whole genome shotgun (WGS) entry which is preliminary data.</text>
</comment>
<keyword evidence="1" id="KW-0802">TPR repeat</keyword>
<dbReference type="Proteomes" id="UP000664800">
    <property type="component" value="Unassembled WGS sequence"/>
</dbReference>
<dbReference type="PROSITE" id="PS50005">
    <property type="entry name" value="TPR"/>
    <property type="match status" value="1"/>
</dbReference>
<sequence>MKTGRRFYSAMVIALALTGCATAPTHLVDARNADAAYVSGDFRSALQGYLAWPGGNDDPHVQTKIGNCAALLGQPALAEQAYQRALTLDPNLPEVRYNLAVLYLKQAQSQLIAALPQSGQLPALKPQIQTLLMQIAQTTPFTEPVPAPSTRGKLAP</sequence>
<keyword evidence="2" id="KW-0732">Signal</keyword>
<dbReference type="AlphaFoldDB" id="A0A8I1MZ14"/>
<evidence type="ECO:0000313" key="3">
    <source>
        <dbReference type="EMBL" id="MBN8745709.1"/>
    </source>
</evidence>
<feature type="signal peptide" evidence="2">
    <location>
        <begin position="1"/>
        <end position="23"/>
    </location>
</feature>
<proteinExistence type="predicted"/>
<dbReference type="Pfam" id="PF13414">
    <property type="entry name" value="TPR_11"/>
    <property type="match status" value="1"/>
</dbReference>
<dbReference type="InterPro" id="IPR019734">
    <property type="entry name" value="TPR_rpt"/>
</dbReference>
<dbReference type="EMBL" id="JAFKMR010000039">
    <property type="protein sequence ID" value="MBN8745709.1"/>
    <property type="molecule type" value="Genomic_DNA"/>
</dbReference>
<gene>
    <name evidence="3" type="ORF">J0I24_15655</name>
</gene>
<reference evidence="3" key="1">
    <citation type="submission" date="2021-02" db="EMBL/GenBank/DDBJ databases">
        <title>Thiocyanate and organic carbon inputs drive convergent selection for specific autotrophic Afipia and Thiobacillus strains within complex microbiomes.</title>
        <authorList>
            <person name="Huddy R.J."/>
            <person name="Sachdeva R."/>
            <person name="Kadzinga F."/>
            <person name="Kantor R.S."/>
            <person name="Harrison S.T.L."/>
            <person name="Banfield J.F."/>
        </authorList>
    </citation>
    <scope>NUCLEOTIDE SEQUENCE</scope>
    <source>
        <strain evidence="3">SCN18_13_7_16_R3_B_64_19</strain>
    </source>
</reference>